<sequence length="149" mass="17032">VHRLSYGSFYDLKSLASSLLKPTIRFDDDEKLNWLKIKSIRFSKNVMDGEPQMAVKYSHTEEFKMADASTRRQRGRPNTPWKPLYDSLLPISVAKKADLLSLCQQKLIPVEFHAWIQSLPTGETVVEAESSVSGDDNDDDEQPLAMFKR</sequence>
<dbReference type="Proteomes" id="UP000887565">
    <property type="component" value="Unplaced"/>
</dbReference>
<evidence type="ECO:0000256" key="1">
    <source>
        <dbReference type="SAM" id="MobiDB-lite"/>
    </source>
</evidence>
<name>A0A915JE96_ROMCU</name>
<proteinExistence type="predicted"/>
<dbReference type="OMA" id="VKYSHTE"/>
<keyword evidence="2" id="KW-1185">Reference proteome</keyword>
<protein>
    <submittedName>
        <fullName evidence="3">Uncharacterized protein</fullName>
    </submittedName>
</protein>
<reference evidence="3" key="1">
    <citation type="submission" date="2022-11" db="UniProtKB">
        <authorList>
            <consortium name="WormBaseParasite"/>
        </authorList>
    </citation>
    <scope>IDENTIFICATION</scope>
</reference>
<dbReference type="WBParaSite" id="nRc.2.0.1.t23911-RA">
    <property type="protein sequence ID" value="nRc.2.0.1.t23911-RA"/>
    <property type="gene ID" value="nRc.2.0.1.g23911"/>
</dbReference>
<dbReference type="AlphaFoldDB" id="A0A915JE96"/>
<accession>A0A915JE96</accession>
<evidence type="ECO:0000313" key="2">
    <source>
        <dbReference type="Proteomes" id="UP000887565"/>
    </source>
</evidence>
<evidence type="ECO:0000313" key="3">
    <source>
        <dbReference type="WBParaSite" id="nRc.2.0.1.t23911-RA"/>
    </source>
</evidence>
<feature type="region of interest" description="Disordered" evidence="1">
    <location>
        <begin position="126"/>
        <end position="149"/>
    </location>
</feature>
<organism evidence="2 3">
    <name type="scientific">Romanomermis culicivorax</name>
    <name type="common">Nematode worm</name>
    <dbReference type="NCBI Taxonomy" id="13658"/>
    <lineage>
        <taxon>Eukaryota</taxon>
        <taxon>Metazoa</taxon>
        <taxon>Ecdysozoa</taxon>
        <taxon>Nematoda</taxon>
        <taxon>Enoplea</taxon>
        <taxon>Dorylaimia</taxon>
        <taxon>Mermithida</taxon>
        <taxon>Mermithoidea</taxon>
        <taxon>Mermithidae</taxon>
        <taxon>Romanomermis</taxon>
    </lineage>
</organism>